<evidence type="ECO:0000256" key="4">
    <source>
        <dbReference type="ARBA" id="ARBA00023136"/>
    </source>
</evidence>
<proteinExistence type="predicted"/>
<name>A0ABU9IYG6_9GAMM</name>
<evidence type="ECO:0000256" key="2">
    <source>
        <dbReference type="ARBA" id="ARBA00022692"/>
    </source>
</evidence>
<comment type="caution">
    <text evidence="7">The sequence shown here is derived from an EMBL/GenBank/DDBJ whole genome shotgun (WGS) entry which is preliminary data.</text>
</comment>
<dbReference type="InterPro" id="IPR051533">
    <property type="entry name" value="WaaL-like"/>
</dbReference>
<feature type="transmembrane region" description="Helical" evidence="5">
    <location>
        <begin position="204"/>
        <end position="235"/>
    </location>
</feature>
<keyword evidence="2 5" id="KW-0812">Transmembrane</keyword>
<feature type="transmembrane region" description="Helical" evidence="5">
    <location>
        <begin position="349"/>
        <end position="368"/>
    </location>
</feature>
<dbReference type="PANTHER" id="PTHR37422:SF13">
    <property type="entry name" value="LIPOPOLYSACCHARIDE BIOSYNTHESIS PROTEIN PA4999-RELATED"/>
    <property type="match status" value="1"/>
</dbReference>
<gene>
    <name evidence="7" type="ORF">AAD027_06350</name>
</gene>
<keyword evidence="8" id="KW-1185">Reference proteome</keyword>
<dbReference type="EMBL" id="JBBWWT010000002">
    <property type="protein sequence ID" value="MEL1263993.1"/>
    <property type="molecule type" value="Genomic_DNA"/>
</dbReference>
<dbReference type="GO" id="GO:0016874">
    <property type="term" value="F:ligase activity"/>
    <property type="evidence" value="ECO:0007669"/>
    <property type="project" value="UniProtKB-KW"/>
</dbReference>
<evidence type="ECO:0000256" key="1">
    <source>
        <dbReference type="ARBA" id="ARBA00004141"/>
    </source>
</evidence>
<accession>A0ABU9IYG6</accession>
<evidence type="ECO:0000256" key="5">
    <source>
        <dbReference type="SAM" id="Phobius"/>
    </source>
</evidence>
<feature type="transmembrane region" description="Helical" evidence="5">
    <location>
        <begin position="56"/>
        <end position="75"/>
    </location>
</feature>
<dbReference type="PANTHER" id="PTHR37422">
    <property type="entry name" value="TEICHURONIC ACID BIOSYNTHESIS PROTEIN TUAE"/>
    <property type="match status" value="1"/>
</dbReference>
<feature type="transmembrane region" description="Helical" evidence="5">
    <location>
        <begin position="375"/>
        <end position="394"/>
    </location>
</feature>
<dbReference type="Proteomes" id="UP001459204">
    <property type="component" value="Unassembled WGS sequence"/>
</dbReference>
<feature type="transmembrane region" description="Helical" evidence="5">
    <location>
        <begin position="107"/>
        <end position="124"/>
    </location>
</feature>
<dbReference type="InterPro" id="IPR007016">
    <property type="entry name" value="O-antigen_ligase-rel_domated"/>
</dbReference>
<feature type="transmembrane region" description="Helical" evidence="5">
    <location>
        <begin position="182"/>
        <end position="198"/>
    </location>
</feature>
<feature type="transmembrane region" description="Helical" evidence="5">
    <location>
        <begin position="291"/>
        <end position="315"/>
    </location>
</feature>
<protein>
    <submittedName>
        <fullName evidence="7">O-antigen ligase family protein</fullName>
    </submittedName>
</protein>
<feature type="domain" description="O-antigen ligase-related" evidence="6">
    <location>
        <begin position="187"/>
        <end position="307"/>
    </location>
</feature>
<evidence type="ECO:0000256" key="3">
    <source>
        <dbReference type="ARBA" id="ARBA00022989"/>
    </source>
</evidence>
<organism evidence="7 8">
    <name type="scientific">Pseudoxanthomonas putridarboris</name>
    <dbReference type="NCBI Taxonomy" id="752605"/>
    <lineage>
        <taxon>Bacteria</taxon>
        <taxon>Pseudomonadati</taxon>
        <taxon>Pseudomonadota</taxon>
        <taxon>Gammaproteobacteria</taxon>
        <taxon>Lysobacterales</taxon>
        <taxon>Lysobacteraceae</taxon>
        <taxon>Pseudoxanthomonas</taxon>
    </lineage>
</organism>
<dbReference type="Pfam" id="PF04932">
    <property type="entry name" value="Wzy_C"/>
    <property type="match status" value="1"/>
</dbReference>
<evidence type="ECO:0000313" key="7">
    <source>
        <dbReference type="EMBL" id="MEL1263993.1"/>
    </source>
</evidence>
<dbReference type="RefSeq" id="WP_341725172.1">
    <property type="nucleotide sequence ID" value="NZ_JBBWWT010000002.1"/>
</dbReference>
<evidence type="ECO:0000313" key="8">
    <source>
        <dbReference type="Proteomes" id="UP001459204"/>
    </source>
</evidence>
<feature type="transmembrane region" description="Helical" evidence="5">
    <location>
        <begin position="81"/>
        <end position="100"/>
    </location>
</feature>
<comment type="subcellular location">
    <subcellularLocation>
        <location evidence="1">Membrane</location>
        <topology evidence="1">Multi-pass membrane protein</topology>
    </subcellularLocation>
</comment>
<keyword evidence="4 5" id="KW-0472">Membrane</keyword>
<reference evidence="7 8" key="1">
    <citation type="submission" date="2024-04" db="EMBL/GenBank/DDBJ databases">
        <title>Draft genome sequence of Pseudoxanthomonas putridarboris WD12.</title>
        <authorList>
            <person name="Oh J."/>
        </authorList>
    </citation>
    <scope>NUCLEOTIDE SEQUENCE [LARGE SCALE GENOMIC DNA]</scope>
    <source>
        <strain evidence="7 8">WD12</strain>
    </source>
</reference>
<keyword evidence="7" id="KW-0436">Ligase</keyword>
<feature type="transmembrane region" description="Helical" evidence="5">
    <location>
        <begin position="144"/>
        <end position="170"/>
    </location>
</feature>
<sequence>MFPMMMIYLVLVIIRPQDYPALQDAIPVPLQQVALLVAGVAWLMSGRRMNSGPQNVLLLAFMAAMMLSVAFNGWVGGAVQVLRLFGPVVLSYFLLCNAIFTRGRMKITMAVFSLCATVLAIHGIGQAQTGTGWTGMTLSQGTRIQYVGIFSDPNDLGMLFVMCVPMAIYLGQGGGWLGLKRLFWWAVAATLVYGIYLTDSRGTVLALLCVFGVYVWLTRGLVLAGSLGAMALVALMAMPSRMQELEVGEESAMDRVYSWYEGMQMFRENPIFGVGTGAYTEIYQLTAHNSLVLVLAEMGIVGFTLWLMFMGYSFWMMIRIMKWRPTRAMLEDEENFGPEVLHEWMQDRAIAFVLLLSLCAFSVCAFFLSRTYVSILYLFVALVVAHFAWVRRRYPWVAELRIGQHLLAWPVLSACAAIGMYMVVRILLVLA</sequence>
<feature type="transmembrane region" description="Helical" evidence="5">
    <location>
        <begin position="406"/>
        <end position="430"/>
    </location>
</feature>
<keyword evidence="3 5" id="KW-1133">Transmembrane helix</keyword>
<evidence type="ECO:0000259" key="6">
    <source>
        <dbReference type="Pfam" id="PF04932"/>
    </source>
</evidence>